<feature type="signal peptide" evidence="1">
    <location>
        <begin position="1"/>
        <end position="28"/>
    </location>
</feature>
<dbReference type="Proteomes" id="UP000245535">
    <property type="component" value="Unassembled WGS sequence"/>
</dbReference>
<dbReference type="AlphaFoldDB" id="A0A315ZF01"/>
<keyword evidence="1" id="KW-0732">Signal</keyword>
<protein>
    <recommendedName>
        <fullName evidence="4">Secreted protein (Por secretion system target)</fullName>
    </recommendedName>
</protein>
<comment type="caution">
    <text evidence="2">The sequence shown here is derived from an EMBL/GenBank/DDBJ whole genome shotgun (WGS) entry which is preliminary data.</text>
</comment>
<sequence length="266" mass="30871">MNQFHTKIKLKTIIFSLLLSFLSSSLFAAEMVVTGIYQGTNLYIENPQDESGIFCITELLINDELVESIPKKTAFELDLSHLEEGKPITIKIFHHTHCQPRLLNPNAIQKKGFFEFVKIDADQDFLSWETTGESLNGVFYLLKFEHNEWKNLKVLPGKESDRNNLYQAEASHHSGVNRYKIKYLENSGKIHFSNEMVFEAENEKVTFYPKRVNEELNFSHPVKFRILDKHGKEISKGNGIKVDCKNLNSGMYYVCFDNQTEKFFKK</sequence>
<gene>
    <name evidence="2" type="ORF">BC781_101485</name>
</gene>
<evidence type="ECO:0000313" key="3">
    <source>
        <dbReference type="Proteomes" id="UP000245535"/>
    </source>
</evidence>
<organism evidence="2 3">
    <name type="scientific">Sediminitomix flava</name>
    <dbReference type="NCBI Taxonomy" id="379075"/>
    <lineage>
        <taxon>Bacteria</taxon>
        <taxon>Pseudomonadati</taxon>
        <taxon>Bacteroidota</taxon>
        <taxon>Cytophagia</taxon>
        <taxon>Cytophagales</taxon>
        <taxon>Flammeovirgaceae</taxon>
        <taxon>Sediminitomix</taxon>
    </lineage>
</organism>
<evidence type="ECO:0000256" key="1">
    <source>
        <dbReference type="SAM" id="SignalP"/>
    </source>
</evidence>
<keyword evidence="3" id="KW-1185">Reference proteome</keyword>
<dbReference type="EMBL" id="QGDO01000001">
    <property type="protein sequence ID" value="PWJ44135.1"/>
    <property type="molecule type" value="Genomic_DNA"/>
</dbReference>
<reference evidence="2 3" key="1">
    <citation type="submission" date="2018-03" db="EMBL/GenBank/DDBJ databases">
        <title>Genomic Encyclopedia of Archaeal and Bacterial Type Strains, Phase II (KMG-II): from individual species to whole genera.</title>
        <authorList>
            <person name="Goeker M."/>
        </authorList>
    </citation>
    <scope>NUCLEOTIDE SEQUENCE [LARGE SCALE GENOMIC DNA]</scope>
    <source>
        <strain evidence="2 3">DSM 28229</strain>
    </source>
</reference>
<dbReference type="OrthoDB" id="1466693at2"/>
<dbReference type="RefSeq" id="WP_109615650.1">
    <property type="nucleotide sequence ID" value="NZ_QGDO01000001.1"/>
</dbReference>
<evidence type="ECO:0008006" key="4">
    <source>
        <dbReference type="Google" id="ProtNLM"/>
    </source>
</evidence>
<feature type="chain" id="PRO_5016363327" description="Secreted protein (Por secretion system target)" evidence="1">
    <location>
        <begin position="29"/>
        <end position="266"/>
    </location>
</feature>
<name>A0A315ZF01_SEDFL</name>
<accession>A0A315ZF01</accession>
<proteinExistence type="predicted"/>
<evidence type="ECO:0000313" key="2">
    <source>
        <dbReference type="EMBL" id="PWJ44135.1"/>
    </source>
</evidence>